<keyword evidence="3" id="KW-1185">Reference proteome</keyword>
<dbReference type="EMBL" id="BNJJ01000022">
    <property type="protein sequence ID" value="GHO88140.1"/>
    <property type="molecule type" value="Genomic_DNA"/>
</dbReference>
<gene>
    <name evidence="1" type="ORF">KSZ_61460</name>
    <name evidence="2" type="ORF">KSZ_62660</name>
</gene>
<evidence type="ECO:0000313" key="2">
    <source>
        <dbReference type="EMBL" id="GHO88260.1"/>
    </source>
</evidence>
<reference evidence="2 3" key="1">
    <citation type="journal article" date="2021" name="Int. J. Syst. Evol. Microbiol.">
        <title>Reticulibacter mediterranei gen. nov., sp. nov., within the new family Reticulibacteraceae fam. nov., and Ktedonospora formicarum gen. nov., sp. nov., Ktedonobacter robiniae sp. nov., Dictyobacter formicarum sp. nov. and Dictyobacter arantiisoli sp. nov., belonging to the class Ktedonobacteria.</title>
        <authorList>
            <person name="Yabe S."/>
            <person name="Zheng Y."/>
            <person name="Wang C.M."/>
            <person name="Sakai Y."/>
            <person name="Abe K."/>
            <person name="Yokota A."/>
            <person name="Donadio S."/>
            <person name="Cavaletti L."/>
            <person name="Monciardini P."/>
        </authorList>
    </citation>
    <scope>NUCLEOTIDE SEQUENCE [LARGE SCALE GENOMIC DNA]</scope>
    <source>
        <strain evidence="2 3">SOSP1-9</strain>
    </source>
</reference>
<accession>A0ABQ3VR13</accession>
<comment type="caution">
    <text evidence="2">The sequence shown here is derived from an EMBL/GenBank/DDBJ whole genome shotgun (WGS) entry which is preliminary data.</text>
</comment>
<dbReference type="EMBL" id="BNJJ01000022">
    <property type="protein sequence ID" value="GHO88260.1"/>
    <property type="molecule type" value="Genomic_DNA"/>
</dbReference>
<evidence type="ECO:0000313" key="1">
    <source>
        <dbReference type="EMBL" id="GHO88140.1"/>
    </source>
</evidence>
<dbReference type="RefSeq" id="WP_201365759.1">
    <property type="nucleotide sequence ID" value="NZ_BNJJ01000022.1"/>
</dbReference>
<protein>
    <submittedName>
        <fullName evidence="2">Uncharacterized protein</fullName>
    </submittedName>
</protein>
<dbReference type="Proteomes" id="UP000635565">
    <property type="component" value="Unassembled WGS sequence"/>
</dbReference>
<name>A0ABQ3VR13_9CHLR</name>
<sequence>MFSERYFTEKDAKVVRSLLSFFFSFVSHVQYIGVYGELGMPGTLAYSVIFQHNGTAHRISRFAALQTWLTHELDQEQAQQIIDLLLSTTATEAGEP</sequence>
<organism evidence="2 3">
    <name type="scientific">Dictyobacter formicarum</name>
    <dbReference type="NCBI Taxonomy" id="2778368"/>
    <lineage>
        <taxon>Bacteria</taxon>
        <taxon>Bacillati</taxon>
        <taxon>Chloroflexota</taxon>
        <taxon>Ktedonobacteria</taxon>
        <taxon>Ktedonobacterales</taxon>
        <taxon>Dictyobacteraceae</taxon>
        <taxon>Dictyobacter</taxon>
    </lineage>
</organism>
<proteinExistence type="predicted"/>
<evidence type="ECO:0000313" key="3">
    <source>
        <dbReference type="Proteomes" id="UP000635565"/>
    </source>
</evidence>